<proteinExistence type="predicted"/>
<evidence type="ECO:0000259" key="1">
    <source>
        <dbReference type="PROSITE" id="PS51819"/>
    </source>
</evidence>
<dbReference type="PROSITE" id="PS51819">
    <property type="entry name" value="VOC"/>
    <property type="match status" value="1"/>
</dbReference>
<organism evidence="2 3">
    <name type="scientific">Pseudoduganella namucuonensis</name>
    <dbReference type="NCBI Taxonomy" id="1035707"/>
    <lineage>
        <taxon>Bacteria</taxon>
        <taxon>Pseudomonadati</taxon>
        <taxon>Pseudomonadota</taxon>
        <taxon>Betaproteobacteria</taxon>
        <taxon>Burkholderiales</taxon>
        <taxon>Oxalobacteraceae</taxon>
        <taxon>Telluria group</taxon>
        <taxon>Pseudoduganella</taxon>
    </lineage>
</organism>
<dbReference type="RefSeq" id="WP_093556955.1">
    <property type="nucleotide sequence ID" value="NZ_FPBO01000017.1"/>
</dbReference>
<dbReference type="AlphaFoldDB" id="A0A1I7KIF3"/>
<dbReference type="SUPFAM" id="SSF54593">
    <property type="entry name" value="Glyoxalase/Bleomycin resistance protein/Dihydroxybiphenyl dioxygenase"/>
    <property type="match status" value="1"/>
</dbReference>
<dbReference type="InterPro" id="IPR029068">
    <property type="entry name" value="Glyas_Bleomycin-R_OHBP_Dase"/>
</dbReference>
<feature type="domain" description="VOC" evidence="1">
    <location>
        <begin position="6"/>
        <end position="121"/>
    </location>
</feature>
<dbReference type="Pfam" id="PF18029">
    <property type="entry name" value="Glyoxalase_6"/>
    <property type="match status" value="1"/>
</dbReference>
<dbReference type="InterPro" id="IPR037523">
    <property type="entry name" value="VOC_core"/>
</dbReference>
<dbReference type="PANTHER" id="PTHR33993:SF5">
    <property type="entry name" value="GLYOXALASE"/>
    <property type="match status" value="1"/>
</dbReference>
<sequence length="126" mass="13829">MAKALGVGGVFFKSRNPQRLMEWYQTHLGFPGESTDYATFLPGAMPEGGCTVFSPFKDTTGYFAPSKRDFMFNLVVDDLDGALAQVAAGGGELVGDPQSFDYGRFGWFMDPDGNKVELWQPIKTPD</sequence>
<dbReference type="PANTHER" id="PTHR33993">
    <property type="entry name" value="GLYOXALASE-RELATED"/>
    <property type="match status" value="1"/>
</dbReference>
<dbReference type="STRING" id="1035707.SAMN05216552_101724"/>
<accession>A0A1I7KIF3</accession>
<dbReference type="InterPro" id="IPR041581">
    <property type="entry name" value="Glyoxalase_6"/>
</dbReference>
<gene>
    <name evidence="2" type="ORF">SAMN05216552_101724</name>
</gene>
<keyword evidence="3" id="KW-1185">Reference proteome</keyword>
<reference evidence="3" key="1">
    <citation type="submission" date="2016-10" db="EMBL/GenBank/DDBJ databases">
        <authorList>
            <person name="Varghese N."/>
            <person name="Submissions S."/>
        </authorList>
    </citation>
    <scope>NUCLEOTIDE SEQUENCE [LARGE SCALE GENOMIC DNA]</scope>
    <source>
        <strain evidence="3">CGMCC 1.11014</strain>
    </source>
</reference>
<name>A0A1I7KIF3_9BURK</name>
<dbReference type="OrthoDB" id="9799428at2"/>
<evidence type="ECO:0000313" key="2">
    <source>
        <dbReference type="EMBL" id="SFU97104.1"/>
    </source>
</evidence>
<dbReference type="Gene3D" id="3.10.180.10">
    <property type="entry name" value="2,3-Dihydroxybiphenyl 1,2-Dioxygenase, domain 1"/>
    <property type="match status" value="1"/>
</dbReference>
<evidence type="ECO:0000313" key="3">
    <source>
        <dbReference type="Proteomes" id="UP000199391"/>
    </source>
</evidence>
<dbReference type="EMBL" id="FPBO01000017">
    <property type="protein sequence ID" value="SFU97104.1"/>
    <property type="molecule type" value="Genomic_DNA"/>
</dbReference>
<dbReference type="Proteomes" id="UP000199391">
    <property type="component" value="Unassembled WGS sequence"/>
</dbReference>
<protein>
    <recommendedName>
        <fullName evidence="1">VOC domain-containing protein</fullName>
    </recommendedName>
</protein>
<dbReference type="InterPro" id="IPR052164">
    <property type="entry name" value="Anthracycline_SecMetBiosynth"/>
</dbReference>